<feature type="signal peptide" evidence="1">
    <location>
        <begin position="1"/>
        <end position="21"/>
    </location>
</feature>
<evidence type="ECO:0000313" key="2">
    <source>
        <dbReference type="EMBL" id="MBW78526.1"/>
    </source>
</evidence>
<proteinExistence type="predicted"/>
<reference evidence="2" key="1">
    <citation type="submission" date="2018-01" db="EMBL/GenBank/DDBJ databases">
        <title>An insight into the sialome of Amazonian anophelines.</title>
        <authorList>
            <person name="Ribeiro J.M."/>
            <person name="Scarpassa V."/>
            <person name="Calvo E."/>
        </authorList>
    </citation>
    <scope>NUCLEOTIDE SEQUENCE</scope>
</reference>
<name>A0A2M4DLT1_ANODA</name>
<keyword evidence="1" id="KW-0732">Signal</keyword>
<accession>A0A2M4DLT1</accession>
<protein>
    <submittedName>
        <fullName evidence="2">Putative secreted protein</fullName>
    </submittedName>
</protein>
<dbReference type="AlphaFoldDB" id="A0A2M4DLT1"/>
<evidence type="ECO:0000256" key="1">
    <source>
        <dbReference type="SAM" id="SignalP"/>
    </source>
</evidence>
<organism evidence="2">
    <name type="scientific">Anopheles darlingi</name>
    <name type="common">Mosquito</name>
    <dbReference type="NCBI Taxonomy" id="43151"/>
    <lineage>
        <taxon>Eukaryota</taxon>
        <taxon>Metazoa</taxon>
        <taxon>Ecdysozoa</taxon>
        <taxon>Arthropoda</taxon>
        <taxon>Hexapoda</taxon>
        <taxon>Insecta</taxon>
        <taxon>Pterygota</taxon>
        <taxon>Neoptera</taxon>
        <taxon>Endopterygota</taxon>
        <taxon>Diptera</taxon>
        <taxon>Nematocera</taxon>
        <taxon>Culicoidea</taxon>
        <taxon>Culicidae</taxon>
        <taxon>Anophelinae</taxon>
        <taxon>Anopheles</taxon>
    </lineage>
</organism>
<feature type="chain" id="PRO_5014979914" evidence="1">
    <location>
        <begin position="22"/>
        <end position="94"/>
    </location>
</feature>
<dbReference type="EMBL" id="GGFL01014348">
    <property type="protein sequence ID" value="MBW78526.1"/>
    <property type="molecule type" value="Transcribed_RNA"/>
</dbReference>
<sequence>MNHRSLSTELPLLVMMPMTLAAYLHRFPSTADRIHGHLLQYRKEPVPVAVRFVLFAVHLRYQGHHCAPPGLGGCHGCHRPSRYAPSWDDYRVIP</sequence>